<dbReference type="EMBL" id="CH479196">
    <property type="protein sequence ID" value="EDW27465.1"/>
    <property type="molecule type" value="Genomic_DNA"/>
</dbReference>
<reference evidence="2 3" key="1">
    <citation type="journal article" date="2007" name="Nature">
        <title>Evolution of genes and genomes on the Drosophila phylogeny.</title>
        <authorList>
            <consortium name="Drosophila 12 Genomes Consortium"/>
            <person name="Clark A.G."/>
            <person name="Eisen M.B."/>
            <person name="Smith D.R."/>
            <person name="Bergman C.M."/>
            <person name="Oliver B."/>
            <person name="Markow T.A."/>
            <person name="Kaufman T.C."/>
            <person name="Kellis M."/>
            <person name="Gelbart W."/>
            <person name="Iyer V.N."/>
            <person name="Pollard D.A."/>
            <person name="Sackton T.B."/>
            <person name="Larracuente A.M."/>
            <person name="Singh N.D."/>
            <person name="Abad J.P."/>
            <person name="Abt D.N."/>
            <person name="Adryan B."/>
            <person name="Aguade M."/>
            <person name="Akashi H."/>
            <person name="Anderson W.W."/>
            <person name="Aquadro C.F."/>
            <person name="Ardell D.H."/>
            <person name="Arguello R."/>
            <person name="Artieri C.G."/>
            <person name="Barbash D.A."/>
            <person name="Barker D."/>
            <person name="Barsanti P."/>
            <person name="Batterham P."/>
            <person name="Batzoglou S."/>
            <person name="Begun D."/>
            <person name="Bhutkar A."/>
            <person name="Blanco E."/>
            <person name="Bosak S.A."/>
            <person name="Bradley R.K."/>
            <person name="Brand A.D."/>
            <person name="Brent M.R."/>
            <person name="Brooks A.N."/>
            <person name="Brown R.H."/>
            <person name="Butlin R.K."/>
            <person name="Caggese C."/>
            <person name="Calvi B.R."/>
            <person name="Bernardo de Carvalho A."/>
            <person name="Caspi A."/>
            <person name="Castrezana S."/>
            <person name="Celniker S.E."/>
            <person name="Chang J.L."/>
            <person name="Chapple C."/>
            <person name="Chatterji S."/>
            <person name="Chinwalla A."/>
            <person name="Civetta A."/>
            <person name="Clifton S.W."/>
            <person name="Comeron J.M."/>
            <person name="Costello J.C."/>
            <person name="Coyne J.A."/>
            <person name="Daub J."/>
            <person name="David R.G."/>
            <person name="Delcher A.L."/>
            <person name="Delehaunty K."/>
            <person name="Do C.B."/>
            <person name="Ebling H."/>
            <person name="Edwards K."/>
            <person name="Eickbush T."/>
            <person name="Evans J.D."/>
            <person name="Filipski A."/>
            <person name="Findeiss S."/>
            <person name="Freyhult E."/>
            <person name="Fulton L."/>
            <person name="Fulton R."/>
            <person name="Garcia A.C."/>
            <person name="Gardiner A."/>
            <person name="Garfield D.A."/>
            <person name="Garvin B.E."/>
            <person name="Gibson G."/>
            <person name="Gilbert D."/>
            <person name="Gnerre S."/>
            <person name="Godfrey J."/>
            <person name="Good R."/>
            <person name="Gotea V."/>
            <person name="Gravely B."/>
            <person name="Greenberg A.J."/>
            <person name="Griffiths-Jones S."/>
            <person name="Gross S."/>
            <person name="Guigo R."/>
            <person name="Gustafson E.A."/>
            <person name="Haerty W."/>
            <person name="Hahn M.W."/>
            <person name="Halligan D.L."/>
            <person name="Halpern A.L."/>
            <person name="Halter G.M."/>
            <person name="Han M.V."/>
            <person name="Heger A."/>
            <person name="Hillier L."/>
            <person name="Hinrichs A.S."/>
            <person name="Holmes I."/>
            <person name="Hoskins R.A."/>
            <person name="Hubisz M.J."/>
            <person name="Hultmark D."/>
            <person name="Huntley M.A."/>
            <person name="Jaffe D.B."/>
            <person name="Jagadeeshan S."/>
            <person name="Jeck W.R."/>
            <person name="Johnson J."/>
            <person name="Jones C.D."/>
            <person name="Jordan W.C."/>
            <person name="Karpen G.H."/>
            <person name="Kataoka E."/>
            <person name="Keightley P.D."/>
            <person name="Kheradpour P."/>
            <person name="Kirkness E.F."/>
            <person name="Koerich L.B."/>
            <person name="Kristiansen K."/>
            <person name="Kudrna D."/>
            <person name="Kulathinal R.J."/>
            <person name="Kumar S."/>
            <person name="Kwok R."/>
            <person name="Lander E."/>
            <person name="Langley C.H."/>
            <person name="Lapoint R."/>
            <person name="Lazzaro B.P."/>
            <person name="Lee S.J."/>
            <person name="Levesque L."/>
            <person name="Li R."/>
            <person name="Lin C.F."/>
            <person name="Lin M.F."/>
            <person name="Lindblad-Toh K."/>
            <person name="Llopart A."/>
            <person name="Long M."/>
            <person name="Low L."/>
            <person name="Lozovsky E."/>
            <person name="Lu J."/>
            <person name="Luo M."/>
            <person name="Machado C.A."/>
            <person name="Makalowski W."/>
            <person name="Marzo M."/>
            <person name="Matsuda M."/>
            <person name="Matzkin L."/>
            <person name="McAllister B."/>
            <person name="McBride C.S."/>
            <person name="McKernan B."/>
            <person name="McKernan K."/>
            <person name="Mendez-Lago M."/>
            <person name="Minx P."/>
            <person name="Mollenhauer M.U."/>
            <person name="Montooth K."/>
            <person name="Mount S.M."/>
            <person name="Mu X."/>
            <person name="Myers E."/>
            <person name="Negre B."/>
            <person name="Newfeld S."/>
            <person name="Nielsen R."/>
            <person name="Noor M.A."/>
            <person name="O'Grady P."/>
            <person name="Pachter L."/>
            <person name="Papaceit M."/>
            <person name="Parisi M.J."/>
            <person name="Parisi M."/>
            <person name="Parts L."/>
            <person name="Pedersen J.S."/>
            <person name="Pesole G."/>
            <person name="Phillippy A.M."/>
            <person name="Ponting C.P."/>
            <person name="Pop M."/>
            <person name="Porcelli D."/>
            <person name="Powell J.R."/>
            <person name="Prohaska S."/>
            <person name="Pruitt K."/>
            <person name="Puig M."/>
            <person name="Quesneville H."/>
            <person name="Ram K.R."/>
            <person name="Rand D."/>
            <person name="Rasmussen M.D."/>
            <person name="Reed L.K."/>
            <person name="Reenan R."/>
            <person name="Reily A."/>
            <person name="Remington K.A."/>
            <person name="Rieger T.T."/>
            <person name="Ritchie M.G."/>
            <person name="Robin C."/>
            <person name="Rogers Y.H."/>
            <person name="Rohde C."/>
            <person name="Rozas J."/>
            <person name="Rubenfield M.J."/>
            <person name="Ruiz A."/>
            <person name="Russo S."/>
            <person name="Salzberg S.L."/>
            <person name="Sanchez-Gracia A."/>
            <person name="Saranga D.J."/>
            <person name="Sato H."/>
            <person name="Schaeffer S.W."/>
            <person name="Schatz M.C."/>
            <person name="Schlenke T."/>
            <person name="Schwartz R."/>
            <person name="Segarra C."/>
            <person name="Singh R.S."/>
            <person name="Sirot L."/>
            <person name="Sirota M."/>
            <person name="Sisneros N.B."/>
            <person name="Smith C.D."/>
            <person name="Smith T.F."/>
            <person name="Spieth J."/>
            <person name="Stage D.E."/>
            <person name="Stark A."/>
            <person name="Stephan W."/>
            <person name="Strausberg R.L."/>
            <person name="Strempel S."/>
            <person name="Sturgill D."/>
            <person name="Sutton G."/>
            <person name="Sutton G.G."/>
            <person name="Tao W."/>
            <person name="Teichmann S."/>
            <person name="Tobari Y.N."/>
            <person name="Tomimura Y."/>
            <person name="Tsolas J.M."/>
            <person name="Valente V.L."/>
            <person name="Venter E."/>
            <person name="Venter J.C."/>
            <person name="Vicario S."/>
            <person name="Vieira F.G."/>
            <person name="Vilella A.J."/>
            <person name="Villasante A."/>
            <person name="Walenz B."/>
            <person name="Wang J."/>
            <person name="Wasserman M."/>
            <person name="Watts T."/>
            <person name="Wilson D."/>
            <person name="Wilson R.K."/>
            <person name="Wing R.A."/>
            <person name="Wolfner M.F."/>
            <person name="Wong A."/>
            <person name="Wong G.K."/>
            <person name="Wu C.I."/>
            <person name="Wu G."/>
            <person name="Yamamoto D."/>
            <person name="Yang H.P."/>
            <person name="Yang S.P."/>
            <person name="Yorke J.A."/>
            <person name="Yoshida K."/>
            <person name="Zdobnov E."/>
            <person name="Zhang P."/>
            <person name="Zhang Y."/>
            <person name="Zimin A.V."/>
            <person name="Baldwin J."/>
            <person name="Abdouelleil A."/>
            <person name="Abdulkadir J."/>
            <person name="Abebe A."/>
            <person name="Abera B."/>
            <person name="Abreu J."/>
            <person name="Acer S.C."/>
            <person name="Aftuck L."/>
            <person name="Alexander A."/>
            <person name="An P."/>
            <person name="Anderson E."/>
            <person name="Anderson S."/>
            <person name="Arachi H."/>
            <person name="Azer M."/>
            <person name="Bachantsang P."/>
            <person name="Barry A."/>
            <person name="Bayul T."/>
            <person name="Berlin A."/>
            <person name="Bessette D."/>
            <person name="Bloom T."/>
            <person name="Blye J."/>
            <person name="Boguslavskiy L."/>
            <person name="Bonnet C."/>
            <person name="Boukhgalter B."/>
            <person name="Bourzgui I."/>
            <person name="Brown A."/>
            <person name="Cahill P."/>
            <person name="Channer S."/>
            <person name="Cheshatsang Y."/>
            <person name="Chuda L."/>
            <person name="Citroen M."/>
            <person name="Collymore A."/>
            <person name="Cooke P."/>
            <person name="Costello M."/>
            <person name="D'Aco K."/>
            <person name="Daza R."/>
            <person name="De Haan G."/>
            <person name="DeGray S."/>
            <person name="DeMaso C."/>
            <person name="Dhargay N."/>
            <person name="Dooley K."/>
            <person name="Dooley E."/>
            <person name="Doricent M."/>
            <person name="Dorje P."/>
            <person name="Dorjee K."/>
            <person name="Dupes A."/>
            <person name="Elong R."/>
            <person name="Falk J."/>
            <person name="Farina A."/>
            <person name="Faro S."/>
            <person name="Ferguson D."/>
            <person name="Fisher S."/>
            <person name="Foley C.D."/>
            <person name="Franke A."/>
            <person name="Friedrich D."/>
            <person name="Gadbois L."/>
            <person name="Gearin G."/>
            <person name="Gearin C.R."/>
            <person name="Giannoukos G."/>
            <person name="Goode T."/>
            <person name="Graham J."/>
            <person name="Grandbois E."/>
            <person name="Grewal S."/>
            <person name="Gyaltsen K."/>
            <person name="Hafez N."/>
            <person name="Hagos B."/>
            <person name="Hall J."/>
            <person name="Henson C."/>
            <person name="Hollinger A."/>
            <person name="Honan T."/>
            <person name="Huard M.D."/>
            <person name="Hughes L."/>
            <person name="Hurhula B."/>
            <person name="Husby M.E."/>
            <person name="Kamat A."/>
            <person name="Kanga B."/>
            <person name="Kashin S."/>
            <person name="Khazanovich D."/>
            <person name="Kisner P."/>
            <person name="Lance K."/>
            <person name="Lara M."/>
            <person name="Lee W."/>
            <person name="Lennon N."/>
            <person name="Letendre F."/>
            <person name="LeVine R."/>
            <person name="Lipovsky A."/>
            <person name="Liu X."/>
            <person name="Liu J."/>
            <person name="Liu S."/>
            <person name="Lokyitsang T."/>
            <person name="Lokyitsang Y."/>
            <person name="Lubonja R."/>
            <person name="Lui A."/>
            <person name="MacDonald P."/>
            <person name="Magnisalis V."/>
            <person name="Maru K."/>
            <person name="Matthews C."/>
            <person name="McCusker W."/>
            <person name="McDonough S."/>
            <person name="Mehta T."/>
            <person name="Meldrim J."/>
            <person name="Meneus L."/>
            <person name="Mihai O."/>
            <person name="Mihalev A."/>
            <person name="Mihova T."/>
            <person name="Mittelman R."/>
            <person name="Mlenga V."/>
            <person name="Montmayeur A."/>
            <person name="Mulrain L."/>
            <person name="Navidi A."/>
            <person name="Naylor J."/>
            <person name="Negash T."/>
            <person name="Nguyen T."/>
            <person name="Nguyen N."/>
            <person name="Nicol R."/>
            <person name="Norbu C."/>
            <person name="Norbu N."/>
            <person name="Novod N."/>
            <person name="O'Neill B."/>
            <person name="Osman S."/>
            <person name="Markiewicz E."/>
            <person name="Oyono O.L."/>
            <person name="Patti C."/>
            <person name="Phunkhang P."/>
            <person name="Pierre F."/>
            <person name="Priest M."/>
            <person name="Raghuraman S."/>
            <person name="Rege F."/>
            <person name="Reyes R."/>
            <person name="Rise C."/>
            <person name="Rogov P."/>
            <person name="Ross K."/>
            <person name="Ryan E."/>
            <person name="Settipalli S."/>
            <person name="Shea T."/>
            <person name="Sherpa N."/>
            <person name="Shi L."/>
            <person name="Shih D."/>
            <person name="Sparrow T."/>
            <person name="Spaulding J."/>
            <person name="Stalker J."/>
            <person name="Stange-Thomann N."/>
            <person name="Stavropoulos S."/>
            <person name="Stone C."/>
            <person name="Strader C."/>
            <person name="Tesfaye S."/>
            <person name="Thomson T."/>
            <person name="Thoulutsang Y."/>
            <person name="Thoulutsang D."/>
            <person name="Topham K."/>
            <person name="Topping I."/>
            <person name="Tsamla T."/>
            <person name="Vassiliev H."/>
            <person name="Vo A."/>
            <person name="Wangchuk T."/>
            <person name="Wangdi T."/>
            <person name="Weiand M."/>
            <person name="Wilkinson J."/>
            <person name="Wilson A."/>
            <person name="Yadav S."/>
            <person name="Young G."/>
            <person name="Yu Q."/>
            <person name="Zembek L."/>
            <person name="Zhong D."/>
            <person name="Zimmer A."/>
            <person name="Zwirko Z."/>
            <person name="Jaffe D.B."/>
            <person name="Alvarez P."/>
            <person name="Brockman W."/>
            <person name="Butler J."/>
            <person name="Chin C."/>
            <person name="Gnerre S."/>
            <person name="Grabherr M."/>
            <person name="Kleber M."/>
            <person name="Mauceli E."/>
            <person name="MacCallum I."/>
        </authorList>
    </citation>
    <scope>NUCLEOTIDE SEQUENCE [LARGE SCALE GENOMIC DNA]</scope>
    <source>
        <strain evidence="3">MSH-3 / Tucson 14011-0111.49</strain>
    </source>
</reference>
<accession>B4GXI8</accession>
<keyword evidence="3" id="KW-1185">Reference proteome</keyword>
<sequence>MHISQVINIAAVEGLVYWLDDKTGVERITFNVQLPVECIDKALVWDATTNCDNGHDVVDCFKRPGDFQCPINKLCISAALLCDGWNCADGADDFPHIFFFHGGACP</sequence>
<dbReference type="AlphaFoldDB" id="B4GXI8"/>
<gene>
    <name evidence="2" type="primary">Dper\GL20286</name>
    <name evidence="2" type="ORF">Dper_GL20286</name>
</gene>
<dbReference type="HOGENOM" id="CLU_2225931_0_0_1"/>
<dbReference type="PhylomeDB" id="B4GXI8"/>
<dbReference type="SUPFAM" id="SSF57424">
    <property type="entry name" value="LDL receptor-like module"/>
    <property type="match status" value="1"/>
</dbReference>
<proteinExistence type="predicted"/>
<dbReference type="eggNOG" id="KOG1215">
    <property type="taxonomic scope" value="Eukaryota"/>
</dbReference>
<organism evidence="3">
    <name type="scientific">Drosophila persimilis</name>
    <name type="common">Fruit fly</name>
    <dbReference type="NCBI Taxonomy" id="7234"/>
    <lineage>
        <taxon>Eukaryota</taxon>
        <taxon>Metazoa</taxon>
        <taxon>Ecdysozoa</taxon>
        <taxon>Arthropoda</taxon>
        <taxon>Hexapoda</taxon>
        <taxon>Insecta</taxon>
        <taxon>Pterygota</taxon>
        <taxon>Neoptera</taxon>
        <taxon>Endopterygota</taxon>
        <taxon>Diptera</taxon>
        <taxon>Brachycera</taxon>
        <taxon>Muscomorpha</taxon>
        <taxon>Ephydroidea</taxon>
        <taxon>Drosophilidae</taxon>
        <taxon>Drosophila</taxon>
        <taxon>Sophophora</taxon>
    </lineage>
</organism>
<dbReference type="Gene3D" id="4.10.400.10">
    <property type="entry name" value="Low-density Lipoprotein Receptor"/>
    <property type="match status" value="1"/>
</dbReference>
<evidence type="ECO:0000313" key="3">
    <source>
        <dbReference type="Proteomes" id="UP000008744"/>
    </source>
</evidence>
<evidence type="ECO:0000256" key="1">
    <source>
        <dbReference type="ARBA" id="ARBA00023157"/>
    </source>
</evidence>
<keyword evidence="1" id="KW-1015">Disulfide bond</keyword>
<name>B4GXI8_DROPE</name>
<protein>
    <submittedName>
        <fullName evidence="2">GL20286</fullName>
    </submittedName>
</protein>
<evidence type="ECO:0000313" key="2">
    <source>
        <dbReference type="EMBL" id="EDW27465.1"/>
    </source>
</evidence>
<dbReference type="InterPro" id="IPR036055">
    <property type="entry name" value="LDL_receptor-like_sf"/>
</dbReference>
<dbReference type="Proteomes" id="UP000008744">
    <property type="component" value="Unassembled WGS sequence"/>
</dbReference>